<dbReference type="Gene3D" id="3.40.50.300">
    <property type="entry name" value="P-loop containing nucleotide triphosphate hydrolases"/>
    <property type="match status" value="1"/>
</dbReference>
<dbReference type="RefSeq" id="WP_133542321.1">
    <property type="nucleotide sequence ID" value="NZ_SNYQ01000001.1"/>
</dbReference>
<dbReference type="Proteomes" id="UP000295657">
    <property type="component" value="Unassembled WGS sequence"/>
</dbReference>
<dbReference type="InterPro" id="IPR027417">
    <property type="entry name" value="P-loop_NTPase"/>
</dbReference>
<accession>A0A4R6VEL0</accession>
<keyword evidence="2 4" id="KW-0067">ATP-binding</keyword>
<feature type="domain" description="ABC transporter" evidence="3">
    <location>
        <begin position="5"/>
        <end position="222"/>
    </location>
</feature>
<dbReference type="GO" id="GO:0016887">
    <property type="term" value="F:ATP hydrolysis activity"/>
    <property type="evidence" value="ECO:0007669"/>
    <property type="project" value="InterPro"/>
</dbReference>
<dbReference type="AlphaFoldDB" id="A0A4R6VEL0"/>
<sequence length="222" mass="24614">MKLSVNQLEIKVAGLPQPILSLSNLVIPSRQQVAVLGPSGSGKSTLLQALSGLIDIMPGQLRWQDTDPAELSAPQRDRWRFEHIGLVMQDFYLTPGLSAMENLLLPYAFRYGHIGAEIKSRALSLLEAMNFQRADSKIEGLSRGEMQRVAIARALLLRPKVIIADEPTASLDEENARLIGSLLIGLAQREQCSLIVSTHDKALAALMQRRIYLENGRIRHED</sequence>
<dbReference type="Pfam" id="PF00005">
    <property type="entry name" value="ABC_tran"/>
    <property type="match status" value="1"/>
</dbReference>
<dbReference type="InterPro" id="IPR003593">
    <property type="entry name" value="AAA+_ATPase"/>
</dbReference>
<dbReference type="GO" id="GO:0005524">
    <property type="term" value="F:ATP binding"/>
    <property type="evidence" value="ECO:0007669"/>
    <property type="project" value="UniProtKB-KW"/>
</dbReference>
<protein>
    <submittedName>
        <fullName evidence="4">Putative ABC transport system ATP-binding protein</fullName>
    </submittedName>
</protein>
<dbReference type="InterPro" id="IPR015854">
    <property type="entry name" value="ABC_transpr_LolD-like"/>
</dbReference>
<organism evidence="4 5">
    <name type="scientific">Mesocricetibacter intestinalis</name>
    <dbReference type="NCBI Taxonomy" id="1521930"/>
    <lineage>
        <taxon>Bacteria</taxon>
        <taxon>Pseudomonadati</taxon>
        <taxon>Pseudomonadota</taxon>
        <taxon>Gammaproteobacteria</taxon>
        <taxon>Pasteurellales</taxon>
        <taxon>Pasteurellaceae</taxon>
        <taxon>Mesocricetibacter</taxon>
    </lineage>
</organism>
<dbReference type="PANTHER" id="PTHR24220">
    <property type="entry name" value="IMPORT ATP-BINDING PROTEIN"/>
    <property type="match status" value="1"/>
</dbReference>
<dbReference type="SUPFAM" id="SSF52540">
    <property type="entry name" value="P-loop containing nucleoside triphosphate hydrolases"/>
    <property type="match status" value="1"/>
</dbReference>
<dbReference type="GO" id="GO:0005886">
    <property type="term" value="C:plasma membrane"/>
    <property type="evidence" value="ECO:0007669"/>
    <property type="project" value="TreeGrafter"/>
</dbReference>
<reference evidence="4 5" key="1">
    <citation type="submission" date="2019-03" db="EMBL/GenBank/DDBJ databases">
        <title>Genomic Encyclopedia of Type Strains, Phase IV (KMG-IV): sequencing the most valuable type-strain genomes for metagenomic binning, comparative biology and taxonomic classification.</title>
        <authorList>
            <person name="Goeker M."/>
        </authorList>
    </citation>
    <scope>NUCLEOTIDE SEQUENCE [LARGE SCALE GENOMIC DNA]</scope>
    <source>
        <strain evidence="4 5">DSM 28403</strain>
    </source>
</reference>
<dbReference type="EMBL" id="SNYQ01000001">
    <property type="protein sequence ID" value="TDQ59415.1"/>
    <property type="molecule type" value="Genomic_DNA"/>
</dbReference>
<dbReference type="GO" id="GO:0022857">
    <property type="term" value="F:transmembrane transporter activity"/>
    <property type="evidence" value="ECO:0007669"/>
    <property type="project" value="TreeGrafter"/>
</dbReference>
<comment type="caution">
    <text evidence="4">The sequence shown here is derived from an EMBL/GenBank/DDBJ whole genome shotgun (WGS) entry which is preliminary data.</text>
</comment>
<evidence type="ECO:0000256" key="2">
    <source>
        <dbReference type="ARBA" id="ARBA00022840"/>
    </source>
</evidence>
<dbReference type="InterPro" id="IPR003439">
    <property type="entry name" value="ABC_transporter-like_ATP-bd"/>
</dbReference>
<evidence type="ECO:0000313" key="5">
    <source>
        <dbReference type="Proteomes" id="UP000295657"/>
    </source>
</evidence>
<gene>
    <name evidence="4" type="ORF">EDC45_0062</name>
</gene>
<dbReference type="OrthoDB" id="9802264at2"/>
<proteinExistence type="predicted"/>
<dbReference type="SMART" id="SM00382">
    <property type="entry name" value="AAA"/>
    <property type="match status" value="1"/>
</dbReference>
<evidence type="ECO:0000256" key="1">
    <source>
        <dbReference type="ARBA" id="ARBA00022741"/>
    </source>
</evidence>
<dbReference type="PROSITE" id="PS50893">
    <property type="entry name" value="ABC_TRANSPORTER_2"/>
    <property type="match status" value="1"/>
</dbReference>
<name>A0A4R6VEL0_9PAST</name>
<dbReference type="PANTHER" id="PTHR24220:SF659">
    <property type="entry name" value="TRANSPORTER, PUTATIVE-RELATED"/>
    <property type="match status" value="1"/>
</dbReference>
<keyword evidence="5" id="KW-1185">Reference proteome</keyword>
<keyword evidence="1" id="KW-0547">Nucleotide-binding</keyword>
<evidence type="ECO:0000313" key="4">
    <source>
        <dbReference type="EMBL" id="TDQ59415.1"/>
    </source>
</evidence>
<evidence type="ECO:0000259" key="3">
    <source>
        <dbReference type="PROSITE" id="PS50893"/>
    </source>
</evidence>